<dbReference type="AlphaFoldDB" id="A0A0S4J9X9"/>
<dbReference type="InterPro" id="IPR017911">
    <property type="entry name" value="MacB-like_ATP-bd"/>
</dbReference>
<name>A0A0S4J9X9_BODSA</name>
<dbReference type="InterPro" id="IPR027417">
    <property type="entry name" value="P-loop_NTPase"/>
</dbReference>
<dbReference type="GO" id="GO:0098796">
    <property type="term" value="C:membrane protein complex"/>
    <property type="evidence" value="ECO:0007669"/>
    <property type="project" value="UniProtKB-ARBA"/>
</dbReference>
<dbReference type="CDD" id="cd03255">
    <property type="entry name" value="ABC_MJ0796_LolCDE_FtsE"/>
    <property type="match status" value="1"/>
</dbReference>
<dbReference type="SUPFAM" id="SSF52540">
    <property type="entry name" value="P-loop containing nucleoside triphosphate hydrolases"/>
    <property type="match status" value="1"/>
</dbReference>
<dbReference type="GO" id="GO:0005524">
    <property type="term" value="F:ATP binding"/>
    <property type="evidence" value="ECO:0007669"/>
    <property type="project" value="UniProtKB-KW"/>
</dbReference>
<evidence type="ECO:0000313" key="6">
    <source>
        <dbReference type="EMBL" id="CUG88351.1"/>
    </source>
</evidence>
<dbReference type="FunFam" id="3.40.50.300:FF:000032">
    <property type="entry name" value="Export ABC transporter ATP-binding protein"/>
    <property type="match status" value="1"/>
</dbReference>
<feature type="domain" description="ABC transporter" evidence="5">
    <location>
        <begin position="131"/>
        <end position="385"/>
    </location>
</feature>
<gene>
    <name evidence="6" type="ORF">BSAL_14980</name>
</gene>
<dbReference type="VEuPathDB" id="TriTrypDB:BSAL_14980"/>
<organism evidence="6 7">
    <name type="scientific">Bodo saltans</name>
    <name type="common">Flagellated protozoan</name>
    <dbReference type="NCBI Taxonomy" id="75058"/>
    <lineage>
        <taxon>Eukaryota</taxon>
        <taxon>Discoba</taxon>
        <taxon>Euglenozoa</taxon>
        <taxon>Kinetoplastea</taxon>
        <taxon>Metakinetoplastina</taxon>
        <taxon>Eubodonida</taxon>
        <taxon>Bodonidae</taxon>
        <taxon>Bodo</taxon>
    </lineage>
</organism>
<dbReference type="GO" id="GO:0005886">
    <property type="term" value="C:plasma membrane"/>
    <property type="evidence" value="ECO:0007669"/>
    <property type="project" value="TreeGrafter"/>
</dbReference>
<feature type="compositionally biased region" description="Low complexity" evidence="4">
    <location>
        <begin position="1"/>
        <end position="17"/>
    </location>
</feature>
<feature type="region of interest" description="Disordered" evidence="4">
    <location>
        <begin position="64"/>
        <end position="118"/>
    </location>
</feature>
<dbReference type="InterPro" id="IPR015854">
    <property type="entry name" value="ABC_transpr_LolD-like"/>
</dbReference>
<evidence type="ECO:0000313" key="7">
    <source>
        <dbReference type="Proteomes" id="UP000051952"/>
    </source>
</evidence>
<evidence type="ECO:0000259" key="5">
    <source>
        <dbReference type="PROSITE" id="PS50893"/>
    </source>
</evidence>
<feature type="region of interest" description="Disordered" evidence="4">
    <location>
        <begin position="1"/>
        <end position="34"/>
    </location>
</feature>
<dbReference type="GO" id="GO:0022857">
    <property type="term" value="F:transmembrane transporter activity"/>
    <property type="evidence" value="ECO:0007669"/>
    <property type="project" value="UniProtKB-ARBA"/>
</dbReference>
<protein>
    <submittedName>
        <fullName evidence="6">ABC transporter, putative</fullName>
    </submittedName>
</protein>
<proteinExistence type="predicted"/>
<dbReference type="PANTHER" id="PTHR24220:SF86">
    <property type="entry name" value="ABC TRANSPORTER ABCH.1"/>
    <property type="match status" value="1"/>
</dbReference>
<dbReference type="OrthoDB" id="6500128at2759"/>
<evidence type="ECO:0000256" key="1">
    <source>
        <dbReference type="ARBA" id="ARBA00022448"/>
    </source>
</evidence>
<dbReference type="InterPro" id="IPR003439">
    <property type="entry name" value="ABC_transporter-like_ATP-bd"/>
</dbReference>
<sequence length="400" mass="42451">MPGPQVNDAVVVDAQNDPRPPSSQRTSESSGVISRPLTIGGISVGSAAADNNGGATGTTVAANGRLNGSGSSGAGSTNGAEAATTGGVVPSKGTPTISSHTSAATSGDLKKPSNNYAAPIDRSTEFGDVVLRLKDIEKTYVIEGSNEPVTALRNINLTESSSTNGSFLAIKQGEFVMIRGPSGGGKTTLLNIIGTLDAPSKGSVELLGSVVNSDSKDEELAELRLKHLGFVFQTFNLIATMTAAENVELPMTLANTLSEKERRLRARQLLALVGLRNRIDHLPSELSGGEQQRVTIARSLANNPSLLLLDEPTGDLDTATTIDVMNLLVKMNRATRTTCIMVTHNPDLECYADRILYVSDGTFAREVINTEPRILSLEDYVKHLNEREQHMTTEVVRREA</sequence>
<keyword evidence="3" id="KW-0067">ATP-binding</keyword>
<dbReference type="PANTHER" id="PTHR24220">
    <property type="entry name" value="IMPORT ATP-BINDING PROTEIN"/>
    <property type="match status" value="1"/>
</dbReference>
<keyword evidence="1" id="KW-0813">Transport</keyword>
<dbReference type="EMBL" id="CYKH01001634">
    <property type="protein sequence ID" value="CUG88351.1"/>
    <property type="molecule type" value="Genomic_DNA"/>
</dbReference>
<dbReference type="Pfam" id="PF00005">
    <property type="entry name" value="ABC_tran"/>
    <property type="match status" value="1"/>
</dbReference>
<dbReference type="Gene3D" id="3.40.50.300">
    <property type="entry name" value="P-loop containing nucleotide triphosphate hydrolases"/>
    <property type="match status" value="1"/>
</dbReference>
<dbReference type="OMA" id="RNTIEVM"/>
<dbReference type="GO" id="GO:0016887">
    <property type="term" value="F:ATP hydrolysis activity"/>
    <property type="evidence" value="ECO:0007669"/>
    <property type="project" value="InterPro"/>
</dbReference>
<keyword evidence="2" id="KW-0547">Nucleotide-binding</keyword>
<reference evidence="7" key="1">
    <citation type="submission" date="2015-09" db="EMBL/GenBank/DDBJ databases">
        <authorList>
            <consortium name="Pathogen Informatics"/>
        </authorList>
    </citation>
    <scope>NUCLEOTIDE SEQUENCE [LARGE SCALE GENOMIC DNA]</scope>
    <source>
        <strain evidence="7">Lake Konstanz</strain>
    </source>
</reference>
<evidence type="ECO:0000256" key="3">
    <source>
        <dbReference type="ARBA" id="ARBA00022840"/>
    </source>
</evidence>
<dbReference type="SMART" id="SM00382">
    <property type="entry name" value="AAA"/>
    <property type="match status" value="1"/>
</dbReference>
<feature type="compositionally biased region" description="Low complexity" evidence="4">
    <location>
        <begin position="64"/>
        <end position="87"/>
    </location>
</feature>
<dbReference type="InterPro" id="IPR003593">
    <property type="entry name" value="AAA+_ATPase"/>
</dbReference>
<dbReference type="PROSITE" id="PS00211">
    <property type="entry name" value="ABC_TRANSPORTER_1"/>
    <property type="match status" value="1"/>
</dbReference>
<dbReference type="InterPro" id="IPR017871">
    <property type="entry name" value="ABC_transporter-like_CS"/>
</dbReference>
<feature type="compositionally biased region" description="Polar residues" evidence="4">
    <location>
        <begin position="93"/>
        <end position="105"/>
    </location>
</feature>
<dbReference type="PROSITE" id="PS50893">
    <property type="entry name" value="ABC_TRANSPORTER_2"/>
    <property type="match status" value="1"/>
</dbReference>
<dbReference type="Proteomes" id="UP000051952">
    <property type="component" value="Unassembled WGS sequence"/>
</dbReference>
<keyword evidence="7" id="KW-1185">Reference proteome</keyword>
<accession>A0A0S4J9X9</accession>
<feature type="compositionally biased region" description="Polar residues" evidence="4">
    <location>
        <begin position="22"/>
        <end position="32"/>
    </location>
</feature>
<evidence type="ECO:0000256" key="4">
    <source>
        <dbReference type="SAM" id="MobiDB-lite"/>
    </source>
</evidence>
<evidence type="ECO:0000256" key="2">
    <source>
        <dbReference type="ARBA" id="ARBA00022741"/>
    </source>
</evidence>